<evidence type="ECO:0000313" key="6">
    <source>
        <dbReference type="Proteomes" id="UP000092600"/>
    </source>
</evidence>
<dbReference type="Proteomes" id="UP000092600">
    <property type="component" value="Unassembled WGS sequence"/>
</dbReference>
<accession>A0A199VCR0</accession>
<feature type="compositionally biased region" description="Low complexity" evidence="3">
    <location>
        <begin position="131"/>
        <end position="143"/>
    </location>
</feature>
<feature type="domain" description="Tify" evidence="4">
    <location>
        <begin position="61"/>
        <end position="95"/>
    </location>
</feature>
<dbReference type="PROSITE" id="PS51320">
    <property type="entry name" value="TIFY"/>
    <property type="match status" value="1"/>
</dbReference>
<feature type="compositionally biased region" description="Low complexity" evidence="3">
    <location>
        <begin position="54"/>
        <end position="63"/>
    </location>
</feature>
<comment type="similarity">
    <text evidence="1 2">Belongs to the TIFY/JAZ family.</text>
</comment>
<comment type="domain">
    <text evidence="2">The jas domain is required for interaction with COI1.</text>
</comment>
<dbReference type="GO" id="GO:0005634">
    <property type="term" value="C:nucleus"/>
    <property type="evidence" value="ECO:0007669"/>
    <property type="project" value="UniProtKB-SubCell"/>
</dbReference>
<feature type="region of interest" description="Disordered" evidence="3">
    <location>
        <begin position="1"/>
        <end position="65"/>
    </location>
</feature>
<evidence type="ECO:0000256" key="2">
    <source>
        <dbReference type="RuleBase" id="RU369065"/>
    </source>
</evidence>
<dbReference type="GO" id="GO:0031347">
    <property type="term" value="P:regulation of defense response"/>
    <property type="evidence" value="ECO:0007669"/>
    <property type="project" value="UniProtKB-UniRule"/>
</dbReference>
<dbReference type="AlphaFoldDB" id="A0A199VCR0"/>
<organism evidence="5 6">
    <name type="scientific">Ananas comosus</name>
    <name type="common">Pineapple</name>
    <name type="synonym">Ananas ananas</name>
    <dbReference type="NCBI Taxonomy" id="4615"/>
    <lineage>
        <taxon>Eukaryota</taxon>
        <taxon>Viridiplantae</taxon>
        <taxon>Streptophyta</taxon>
        <taxon>Embryophyta</taxon>
        <taxon>Tracheophyta</taxon>
        <taxon>Spermatophyta</taxon>
        <taxon>Magnoliopsida</taxon>
        <taxon>Liliopsida</taxon>
        <taxon>Poales</taxon>
        <taxon>Bromeliaceae</taxon>
        <taxon>Bromelioideae</taxon>
        <taxon>Ananas</taxon>
    </lineage>
</organism>
<evidence type="ECO:0000256" key="3">
    <source>
        <dbReference type="SAM" id="MobiDB-lite"/>
    </source>
</evidence>
<dbReference type="EMBL" id="LSRQ01002351">
    <property type="protein sequence ID" value="OAY74570.1"/>
    <property type="molecule type" value="Genomic_DNA"/>
</dbReference>
<evidence type="ECO:0000256" key="1">
    <source>
        <dbReference type="ARBA" id="ARBA00008614"/>
    </source>
</evidence>
<dbReference type="InterPro" id="IPR040390">
    <property type="entry name" value="TIFY/JAZ"/>
</dbReference>
<dbReference type="Pfam" id="PF06200">
    <property type="entry name" value="tify"/>
    <property type="match status" value="1"/>
</dbReference>
<dbReference type="STRING" id="4615.A0A199VCR0"/>
<comment type="subcellular location">
    <subcellularLocation>
        <location evidence="2">Nucleus</location>
    </subcellularLocation>
</comment>
<gene>
    <name evidence="5" type="ORF">ACMD2_20439</name>
</gene>
<dbReference type="SMART" id="SM00979">
    <property type="entry name" value="TIFY"/>
    <property type="match status" value="1"/>
</dbReference>
<dbReference type="InterPro" id="IPR010399">
    <property type="entry name" value="Tify_dom"/>
</dbReference>
<reference evidence="5 6" key="1">
    <citation type="journal article" date="2016" name="DNA Res.">
        <title>The draft genome of MD-2 pineapple using hybrid error correction of long reads.</title>
        <authorList>
            <person name="Redwan R.M."/>
            <person name="Saidin A."/>
            <person name="Kumar S.V."/>
        </authorList>
    </citation>
    <scope>NUCLEOTIDE SEQUENCE [LARGE SCALE GENOMIC DNA]</scope>
    <source>
        <strain evidence="6">cv. MD2</strain>
        <tissue evidence="5">Leaf</tissue>
    </source>
</reference>
<keyword evidence="2" id="KW-0539">Nucleus</keyword>
<comment type="caution">
    <text evidence="5">The sequence shown here is derived from an EMBL/GenBank/DDBJ whole genome shotgun (WGS) entry which is preliminary data.</text>
</comment>
<feature type="region of interest" description="Disordered" evidence="3">
    <location>
        <begin position="97"/>
        <end position="156"/>
    </location>
</feature>
<feature type="compositionally biased region" description="Low complexity" evidence="3">
    <location>
        <begin position="17"/>
        <end position="29"/>
    </location>
</feature>
<comment type="function">
    <text evidence="2">Repressor of jasmonate responses.</text>
</comment>
<feature type="compositionally biased region" description="Basic and acidic residues" evidence="3">
    <location>
        <begin position="33"/>
        <end position="47"/>
    </location>
</feature>
<dbReference type="GO" id="GO:2000022">
    <property type="term" value="P:regulation of jasmonic acid mediated signaling pathway"/>
    <property type="evidence" value="ECO:0007669"/>
    <property type="project" value="UniProtKB-UniRule"/>
</dbReference>
<proteinExistence type="inferred from homology"/>
<feature type="compositionally biased region" description="Low complexity" evidence="3">
    <location>
        <begin position="112"/>
        <end position="124"/>
    </location>
</feature>
<protein>
    <recommendedName>
        <fullName evidence="2">Protein TIFY</fullName>
    </recommendedName>
    <alternativeName>
        <fullName evidence="2">Jasmonate ZIM domain-containing protein</fullName>
    </alternativeName>
</protein>
<dbReference type="GO" id="GO:0009611">
    <property type="term" value="P:response to wounding"/>
    <property type="evidence" value="ECO:0007669"/>
    <property type="project" value="UniProtKB-UniRule"/>
</dbReference>
<evidence type="ECO:0000259" key="4">
    <source>
        <dbReference type="PROSITE" id="PS51320"/>
    </source>
</evidence>
<evidence type="ECO:0000313" key="5">
    <source>
        <dbReference type="EMBL" id="OAY74570.1"/>
    </source>
</evidence>
<feature type="compositionally biased region" description="Basic and acidic residues" evidence="3">
    <location>
        <begin position="1"/>
        <end position="10"/>
    </location>
</feature>
<sequence length="156" mass="17813">MGGISDHDIPELSLRLGSGSSGSDNNDNNCVKTSREKRWSRENKDGYRQSSLPQQQQQQQQQQAETKITIFYDGQICVCDVTEIQARAIISMARKEMEEKENRNSSKSNCNQIQQYQQQSQLQQRKILAPNLQNSQLSNSGLSMKRSLQRTGDKHH</sequence>
<dbReference type="PANTHER" id="PTHR33077:SF17">
    <property type="entry name" value="PROTEIN TIFY 5B"/>
    <property type="match status" value="1"/>
</dbReference>
<keyword evidence="2" id="KW-1184">Jasmonic acid signaling pathway</keyword>
<dbReference type="PANTHER" id="PTHR33077">
    <property type="entry name" value="PROTEIN TIFY 4A-RELATED-RELATED"/>
    <property type="match status" value="1"/>
</dbReference>
<name>A0A199VCR0_ANACO</name>